<accession>A0A7S4ALH2</accession>
<keyword evidence="1" id="KW-0175">Coiled coil</keyword>
<feature type="region of interest" description="Disordered" evidence="2">
    <location>
        <begin position="353"/>
        <end position="392"/>
    </location>
</feature>
<feature type="coiled-coil region" evidence="1">
    <location>
        <begin position="197"/>
        <end position="309"/>
    </location>
</feature>
<reference evidence="3" key="1">
    <citation type="submission" date="2021-01" db="EMBL/GenBank/DDBJ databases">
        <authorList>
            <person name="Corre E."/>
            <person name="Pelletier E."/>
            <person name="Niang G."/>
            <person name="Scheremetjew M."/>
            <person name="Finn R."/>
            <person name="Kale V."/>
            <person name="Holt S."/>
            <person name="Cochrane G."/>
            <person name="Meng A."/>
            <person name="Brown T."/>
            <person name="Cohen L."/>
        </authorList>
    </citation>
    <scope>NUCLEOTIDE SEQUENCE</scope>
    <source>
        <strain evidence="3">10249 10 AB</strain>
    </source>
</reference>
<evidence type="ECO:0000256" key="1">
    <source>
        <dbReference type="SAM" id="Coils"/>
    </source>
</evidence>
<dbReference type="EMBL" id="HBIX01016472">
    <property type="protein sequence ID" value="CAE0719163.1"/>
    <property type="molecule type" value="Transcribed_RNA"/>
</dbReference>
<feature type="region of interest" description="Disordered" evidence="2">
    <location>
        <begin position="123"/>
        <end position="160"/>
    </location>
</feature>
<feature type="region of interest" description="Disordered" evidence="2">
    <location>
        <begin position="63"/>
        <end position="82"/>
    </location>
</feature>
<sequence length="392" mass="43763">MVVENTEELNESSSSTMNDTFLLDFVGAVTKNLVTPALNSKIQSDISSDDANPQPINSLQALRNDDESSSLPSSSQLDQRYSGFTDTTSFSDCITSSTSSNKDGNFAIVDSVLSPKRQSVVSSITSLTSSTPTPSSSKSQRQKQNRQRDRKKSRSRAVKGATNLAKETTLLRHRLDHVMNIFQDTVVSAAQSQTTKLASLHTANKQLLSEIRELEIETFKQASELDDSDDLMVQMEERRLSLKKEVSVLKEKCYSLAKEVLYWKKSLEAYEQTEKAKLVIENNELESENKSLRSKLDDKESTIRQLGIELFKAKMKLMNDKENKNNNTIDGDVKIQNSDYGARKSSTFGQKVVVADLTPGKSSESSAKTPKRKHRKSSRLVSLRGHSKKSQF</sequence>
<protein>
    <submittedName>
        <fullName evidence="3">Uncharacterized protein</fullName>
    </submittedName>
</protein>
<proteinExistence type="predicted"/>
<evidence type="ECO:0000256" key="2">
    <source>
        <dbReference type="SAM" id="MobiDB-lite"/>
    </source>
</evidence>
<name>A0A7S4ALH2_9STRA</name>
<organism evidence="3">
    <name type="scientific">Pseudo-nitzschia australis</name>
    <dbReference type="NCBI Taxonomy" id="44445"/>
    <lineage>
        <taxon>Eukaryota</taxon>
        <taxon>Sar</taxon>
        <taxon>Stramenopiles</taxon>
        <taxon>Ochrophyta</taxon>
        <taxon>Bacillariophyta</taxon>
        <taxon>Bacillariophyceae</taxon>
        <taxon>Bacillariophycidae</taxon>
        <taxon>Bacillariales</taxon>
        <taxon>Bacillariaceae</taxon>
        <taxon>Pseudo-nitzschia</taxon>
    </lineage>
</organism>
<dbReference type="AlphaFoldDB" id="A0A7S4ALH2"/>
<feature type="compositionally biased region" description="Low complexity" evidence="2">
    <location>
        <begin position="123"/>
        <end position="139"/>
    </location>
</feature>
<gene>
    <name evidence="3" type="ORF">PAUS00366_LOCUS11917</name>
</gene>
<evidence type="ECO:0000313" key="3">
    <source>
        <dbReference type="EMBL" id="CAE0719163.1"/>
    </source>
</evidence>
<feature type="compositionally biased region" description="Basic residues" evidence="2">
    <location>
        <begin position="369"/>
        <end position="378"/>
    </location>
</feature>
<feature type="compositionally biased region" description="Basic residues" evidence="2">
    <location>
        <begin position="140"/>
        <end position="157"/>
    </location>
</feature>